<dbReference type="Proteomes" id="UP000265566">
    <property type="component" value="Chromosome 3"/>
</dbReference>
<organism evidence="2 3">
    <name type="scientific">Medicago truncatula</name>
    <name type="common">Barrel medic</name>
    <name type="synonym">Medicago tribuloides</name>
    <dbReference type="NCBI Taxonomy" id="3880"/>
    <lineage>
        <taxon>Eukaryota</taxon>
        <taxon>Viridiplantae</taxon>
        <taxon>Streptophyta</taxon>
        <taxon>Embryophyta</taxon>
        <taxon>Tracheophyta</taxon>
        <taxon>Spermatophyta</taxon>
        <taxon>Magnoliopsida</taxon>
        <taxon>eudicotyledons</taxon>
        <taxon>Gunneridae</taxon>
        <taxon>Pentapetalae</taxon>
        <taxon>rosids</taxon>
        <taxon>fabids</taxon>
        <taxon>Fabales</taxon>
        <taxon>Fabaceae</taxon>
        <taxon>Papilionoideae</taxon>
        <taxon>50 kb inversion clade</taxon>
        <taxon>NPAAA clade</taxon>
        <taxon>Hologalegina</taxon>
        <taxon>IRL clade</taxon>
        <taxon>Trifolieae</taxon>
        <taxon>Medicago</taxon>
    </lineage>
</organism>
<comment type="caution">
    <text evidence="2">The sequence shown here is derived from an EMBL/GenBank/DDBJ whole genome shotgun (WGS) entry which is preliminary data.</text>
</comment>
<evidence type="ECO:0000313" key="2">
    <source>
        <dbReference type="EMBL" id="RHN67602.1"/>
    </source>
</evidence>
<evidence type="ECO:0000313" key="3">
    <source>
        <dbReference type="Proteomes" id="UP000265566"/>
    </source>
</evidence>
<evidence type="ECO:0000256" key="1">
    <source>
        <dbReference type="SAM" id="MobiDB-lite"/>
    </source>
</evidence>
<accession>A0A396IPT9</accession>
<dbReference type="EMBL" id="PSQE01000003">
    <property type="protein sequence ID" value="RHN67602.1"/>
    <property type="molecule type" value="Genomic_DNA"/>
</dbReference>
<reference evidence="3" key="1">
    <citation type="journal article" date="2018" name="Nat. Plants">
        <title>Whole-genome landscape of Medicago truncatula symbiotic genes.</title>
        <authorList>
            <person name="Pecrix Y."/>
            <person name="Staton S.E."/>
            <person name="Sallet E."/>
            <person name="Lelandais-Briere C."/>
            <person name="Moreau S."/>
            <person name="Carrere S."/>
            <person name="Blein T."/>
            <person name="Jardinaud M.F."/>
            <person name="Latrasse D."/>
            <person name="Zouine M."/>
            <person name="Zahm M."/>
            <person name="Kreplak J."/>
            <person name="Mayjonade B."/>
            <person name="Satge C."/>
            <person name="Perez M."/>
            <person name="Cauet S."/>
            <person name="Marande W."/>
            <person name="Chantry-Darmon C."/>
            <person name="Lopez-Roques C."/>
            <person name="Bouchez O."/>
            <person name="Berard A."/>
            <person name="Debelle F."/>
            <person name="Munos S."/>
            <person name="Bendahmane A."/>
            <person name="Berges H."/>
            <person name="Niebel A."/>
            <person name="Buitink J."/>
            <person name="Frugier F."/>
            <person name="Benhamed M."/>
            <person name="Crespi M."/>
            <person name="Gouzy J."/>
            <person name="Gamas P."/>
        </authorList>
    </citation>
    <scope>NUCLEOTIDE SEQUENCE [LARGE SCALE GENOMIC DNA]</scope>
    <source>
        <strain evidence="3">cv. Jemalong A17</strain>
    </source>
</reference>
<dbReference type="Gramene" id="rna15807">
    <property type="protein sequence ID" value="RHN67602.1"/>
    <property type="gene ID" value="gene15807"/>
</dbReference>
<feature type="region of interest" description="Disordered" evidence="1">
    <location>
        <begin position="235"/>
        <end position="267"/>
    </location>
</feature>
<name>A0A396IPT9_MEDTR</name>
<dbReference type="AlphaFoldDB" id="A0A396IPT9"/>
<gene>
    <name evidence="2" type="ORF">MtrunA17_Chr3g0104461</name>
</gene>
<sequence>MIVIRMLLRSKVCGMDNEKLSNELDNASKEDSETKGKPKYDKFYTEAEITKDFKFSIGMEFTSRHQFKDVVRELNVLNGRKIKFTRNGKRNVRAVCWFNQKCAYNVFASTAKKTNTFWVRSLRPMHTCGMVLNFNSSRSKWVKEVLVKHNINQEPNKRGRPKVNTLSNVKPNEAAKRKTKRRDACYKITKELDQQQPEVLVDGEPLNQNEKVSADGNMSAKNTFVEPISVVNLVPTTADPNPLPSYVRKEKKEKSYKKVGFKGGEED</sequence>
<protein>
    <submittedName>
        <fullName evidence="2">Putative transposase, MuDR, plant</fullName>
    </submittedName>
</protein>
<proteinExistence type="predicted"/>